<dbReference type="InterPro" id="IPR003603">
    <property type="entry name" value="U2A'_phosphoprotein32A_C"/>
</dbReference>
<dbReference type="Pfam" id="PF12799">
    <property type="entry name" value="LRR_4"/>
    <property type="match status" value="1"/>
</dbReference>
<dbReference type="EMBL" id="VFQX01000033">
    <property type="protein sequence ID" value="KAF0977761.1"/>
    <property type="molecule type" value="Genomic_DNA"/>
</dbReference>
<evidence type="ECO:0000256" key="1">
    <source>
        <dbReference type="ARBA" id="ARBA00022614"/>
    </source>
</evidence>
<dbReference type="Gene3D" id="3.80.10.10">
    <property type="entry name" value="Ribonuclease Inhibitor"/>
    <property type="match status" value="1"/>
</dbReference>
<dbReference type="RefSeq" id="XP_044562474.1">
    <property type="nucleotide sequence ID" value="XM_044706348.1"/>
</dbReference>
<dbReference type="InterPro" id="IPR032675">
    <property type="entry name" value="LRR_dom_sf"/>
</dbReference>
<reference evidence="5 6" key="1">
    <citation type="journal article" date="2019" name="Sci. Rep.">
        <title>Nanopore sequencing improves the draft genome of the human pathogenic amoeba Naegleria fowleri.</title>
        <authorList>
            <person name="Liechti N."/>
            <person name="Schurch N."/>
            <person name="Bruggmann R."/>
            <person name="Wittwer M."/>
        </authorList>
    </citation>
    <scope>NUCLEOTIDE SEQUENCE [LARGE SCALE GENOMIC DNA]</scope>
    <source>
        <strain evidence="5 6">ATCC 30894</strain>
    </source>
</reference>
<sequence>MPSSSSTPQRKHLSDHISVLYKEGIVHANRHDIHYIDIVNSTFHNLTKLFLSQNKIKNLHGLCQFKELKTLSLSYNLIEDFKELKYIPHSVDCLSLEGNPIAGHPNYRLMVIEQFPNLRTLDNKPVQDSERRDIIEANQLAEFYPKLLFAIDRLTSRTYKDILRIGVQVEMYNRVNNGAATTIPVVEEPDDTSNPDYKRCVKKIPPLSDLKDTKITIEGIRNLARNMFDETIVQSILDESQNLGGEMDRFRMDLKVLIVRQYRETKRYSHAVSCLEKESKFSIYAGDQTLLYILIKTMVEFAKRLFERENERERFLACLKHLEEQFPKPPPKIETPKSSSQQNSNPVSTQSSNKEPKSSENNVKKSVQLNSTPSRYANDSSKSSIEDEDTVIFSEDQLTSPDKDDLSRIRASLQESKNSLYDLEESSFFLTKSTATHYKKWNKLFSKSKDGLSCSVQQEDELSKEQRVEEFRKEQLKKKVLSALRTYAERRKEARLNYEKKRKLKNIKARSFYVKSLQSKAFSALIKNTERRRNFKQAVRILRNVRYDIIKRTFFDAWRSLLLRCSDIRPLSAVPKSRNYDSDKENRRPSTVNMVEYNPSQSRGKHYRKARPQSAGHALSRNTEKLPYNKEETTCPSSKYSSHRRPQTATSPRTRTREVEDYEDKSTKQQQHSNKYSPENVTREKDGPKFKNPKEKKEKTVLLLSAQKLDKDFVLTPDIIKGR</sequence>
<keyword evidence="6" id="KW-1185">Reference proteome</keyword>
<keyword evidence="2" id="KW-0677">Repeat</keyword>
<feature type="domain" description="U2A'/phosphoprotein 32 family A C-terminal" evidence="4">
    <location>
        <begin position="104"/>
        <end position="122"/>
    </location>
</feature>
<feature type="region of interest" description="Disordered" evidence="3">
    <location>
        <begin position="326"/>
        <end position="406"/>
    </location>
</feature>
<feature type="compositionally biased region" description="Polar residues" evidence="3">
    <location>
        <begin position="589"/>
        <end position="602"/>
    </location>
</feature>
<feature type="region of interest" description="Disordered" evidence="3">
    <location>
        <begin position="573"/>
        <end position="698"/>
    </location>
</feature>
<gene>
    <name evidence="5" type="ORF">FDP41_003083</name>
</gene>
<dbReference type="PANTHER" id="PTHR46759">
    <property type="entry name" value="LEUCINE-RICH REPEAT-CONTAINING PROTEIN 72"/>
    <property type="match status" value="1"/>
</dbReference>
<evidence type="ECO:0000313" key="6">
    <source>
        <dbReference type="Proteomes" id="UP000444721"/>
    </source>
</evidence>
<dbReference type="PANTHER" id="PTHR46759:SF1">
    <property type="entry name" value="LEUCINE-RICH REPEAT-CONTAINING PROTEIN 72"/>
    <property type="match status" value="1"/>
</dbReference>
<feature type="compositionally biased region" description="Basic and acidic residues" evidence="3">
    <location>
        <begin position="681"/>
        <end position="698"/>
    </location>
</feature>
<feature type="compositionally biased region" description="Polar residues" evidence="3">
    <location>
        <begin position="668"/>
        <end position="680"/>
    </location>
</feature>
<proteinExistence type="predicted"/>
<evidence type="ECO:0000256" key="3">
    <source>
        <dbReference type="SAM" id="MobiDB-lite"/>
    </source>
</evidence>
<dbReference type="InterPro" id="IPR025875">
    <property type="entry name" value="Leu-rich_rpt_4"/>
</dbReference>
<dbReference type="VEuPathDB" id="AmoebaDB:FDP41_003083"/>
<feature type="compositionally biased region" description="Basic and acidic residues" evidence="3">
    <location>
        <begin position="578"/>
        <end position="588"/>
    </location>
</feature>
<evidence type="ECO:0000256" key="2">
    <source>
        <dbReference type="ARBA" id="ARBA00022737"/>
    </source>
</evidence>
<dbReference type="OMA" id="QADENEY"/>
<dbReference type="SUPFAM" id="SSF52058">
    <property type="entry name" value="L domain-like"/>
    <property type="match status" value="1"/>
</dbReference>
<name>A0A6A5BTT2_NAEFO</name>
<dbReference type="InterPro" id="IPR001611">
    <property type="entry name" value="Leu-rich_rpt"/>
</dbReference>
<dbReference type="Proteomes" id="UP000444721">
    <property type="component" value="Unassembled WGS sequence"/>
</dbReference>
<comment type="caution">
    <text evidence="5">The sequence shown here is derived from an EMBL/GenBank/DDBJ whole genome shotgun (WGS) entry which is preliminary data.</text>
</comment>
<dbReference type="PROSITE" id="PS51450">
    <property type="entry name" value="LRR"/>
    <property type="match status" value="2"/>
</dbReference>
<organism evidence="5 6">
    <name type="scientific">Naegleria fowleri</name>
    <name type="common">Brain eating amoeba</name>
    <dbReference type="NCBI Taxonomy" id="5763"/>
    <lineage>
        <taxon>Eukaryota</taxon>
        <taxon>Discoba</taxon>
        <taxon>Heterolobosea</taxon>
        <taxon>Tetramitia</taxon>
        <taxon>Eutetramitia</taxon>
        <taxon>Vahlkampfiidae</taxon>
        <taxon>Naegleria</taxon>
    </lineage>
</organism>
<dbReference type="GeneID" id="68110301"/>
<evidence type="ECO:0000259" key="4">
    <source>
        <dbReference type="SMART" id="SM00446"/>
    </source>
</evidence>
<dbReference type="VEuPathDB" id="AmoebaDB:NfTy_058810"/>
<feature type="compositionally biased region" description="Polar residues" evidence="3">
    <location>
        <begin position="336"/>
        <end position="350"/>
    </location>
</feature>
<accession>A0A6A5BTT2</accession>
<evidence type="ECO:0000313" key="5">
    <source>
        <dbReference type="EMBL" id="KAF0977761.1"/>
    </source>
</evidence>
<dbReference type="VEuPathDB" id="AmoebaDB:NF0031130"/>
<dbReference type="InterPro" id="IPR042655">
    <property type="entry name" value="LRC72"/>
</dbReference>
<protein>
    <recommendedName>
        <fullName evidence="4">U2A'/phosphoprotein 32 family A C-terminal domain-containing protein</fullName>
    </recommendedName>
</protein>
<dbReference type="OrthoDB" id="1517790at2759"/>
<dbReference type="SMART" id="SM00365">
    <property type="entry name" value="LRR_SD22"/>
    <property type="match status" value="2"/>
</dbReference>
<feature type="compositionally biased region" description="Basic and acidic residues" evidence="3">
    <location>
        <begin position="655"/>
        <end position="667"/>
    </location>
</feature>
<feature type="compositionally biased region" description="Basic and acidic residues" evidence="3">
    <location>
        <begin position="622"/>
        <end position="633"/>
    </location>
</feature>
<dbReference type="AlphaFoldDB" id="A0A6A5BTT2"/>
<feature type="compositionally biased region" description="Polar residues" evidence="3">
    <location>
        <begin position="368"/>
        <end position="383"/>
    </location>
</feature>
<keyword evidence="1" id="KW-0433">Leucine-rich repeat</keyword>
<dbReference type="SMART" id="SM00446">
    <property type="entry name" value="LRRcap"/>
    <property type="match status" value="1"/>
</dbReference>